<dbReference type="InterPro" id="IPR008979">
    <property type="entry name" value="Galactose-bd-like_sf"/>
</dbReference>
<comment type="caution">
    <text evidence="7">The sequence shown here is derived from an EMBL/GenBank/DDBJ whole genome shotgun (WGS) entry which is preliminary data.</text>
</comment>
<evidence type="ECO:0000259" key="4">
    <source>
        <dbReference type="Pfam" id="PF00703"/>
    </source>
</evidence>
<protein>
    <submittedName>
        <fullName evidence="7">Glycoside hydrolase family 2</fullName>
    </submittedName>
</protein>
<dbReference type="Pfam" id="PF22666">
    <property type="entry name" value="Glyco_hydro_2_N2"/>
    <property type="match status" value="1"/>
</dbReference>
<keyword evidence="2 7" id="KW-0378">Hydrolase</keyword>
<dbReference type="GO" id="GO:0004553">
    <property type="term" value="F:hydrolase activity, hydrolyzing O-glycosyl compounds"/>
    <property type="evidence" value="ECO:0007669"/>
    <property type="project" value="InterPro"/>
</dbReference>
<evidence type="ECO:0000259" key="5">
    <source>
        <dbReference type="Pfam" id="PF02836"/>
    </source>
</evidence>
<evidence type="ECO:0000256" key="3">
    <source>
        <dbReference type="ARBA" id="ARBA00023295"/>
    </source>
</evidence>
<dbReference type="PANTHER" id="PTHR42732">
    <property type="entry name" value="BETA-GALACTOSIDASE"/>
    <property type="match status" value="1"/>
</dbReference>
<dbReference type="InterPro" id="IPR054593">
    <property type="entry name" value="Beta-mannosidase-like_N2"/>
</dbReference>
<sequence>MKECPRGEYPRPMMVRDHWENLNGAWEFSFDEPAFDRQILVPFVYQCPKSGIGRKENHETVYYRKRFSWHKGQENSRVLIHFGAVDYECDVWVNGEHVCHNTGGHLPFSAEITRCIKEHNELVVRVRDDHADLEKPRGKQCWTEKPGGIFYTPSTGIWQTVWLEEVPEEYIESIRWNTDYDTRTARLCCKTSAAGTIRVKVSFEGRHICTVSSDAADKDGEVFIPLNHRVLGHWNFERFYAWAPEHPNLFDAEIEFLSREGRRDCVRSYFGIRTVSIENGMFCLNHRPCYQKLILDQGYWPETLMTASEDEDFREDIRLCKEMGFNGVRLHQKVEDPRFLYHADRMGLLVWDELPSAYVFSPDAVQRGCAEWTRQILRDVSHPCVVAWVPLNESWGVPQIEHDHTQQAYSVALYSIAKALDGSRPVISNDGWEHTQSDMLTVHDYRDAMGCDEGTYGSKATIVGRMPAERRLFAKGWHYEEQPILISEFGGIAYQSREAEGWGYSRVQSARALEEGYRTCVEPLLKESAVQGFCYTQLTDVEQEVNGLLTDRREPKVPVERIRAINRVEKEVKNDD</sequence>
<dbReference type="Gene3D" id="2.60.120.260">
    <property type="entry name" value="Galactose-binding domain-like"/>
    <property type="match status" value="1"/>
</dbReference>
<dbReference type="InterPro" id="IPR051913">
    <property type="entry name" value="GH2_Domain-Containing"/>
</dbReference>
<dbReference type="Gene3D" id="3.20.20.80">
    <property type="entry name" value="Glycosidases"/>
    <property type="match status" value="1"/>
</dbReference>
<dbReference type="RefSeq" id="WP_155202261.1">
    <property type="nucleotide sequence ID" value="NZ_WMZN01000010.1"/>
</dbReference>
<dbReference type="SUPFAM" id="SSF49785">
    <property type="entry name" value="Galactose-binding domain-like"/>
    <property type="match status" value="1"/>
</dbReference>
<dbReference type="SUPFAM" id="SSF51445">
    <property type="entry name" value="(Trans)glycosidases"/>
    <property type="match status" value="1"/>
</dbReference>
<evidence type="ECO:0000256" key="1">
    <source>
        <dbReference type="ARBA" id="ARBA00007401"/>
    </source>
</evidence>
<gene>
    <name evidence="7" type="ORF">GMD59_13015</name>
</gene>
<dbReference type="GO" id="GO:0005975">
    <property type="term" value="P:carbohydrate metabolic process"/>
    <property type="evidence" value="ECO:0007669"/>
    <property type="project" value="InterPro"/>
</dbReference>
<comment type="similarity">
    <text evidence="1">Belongs to the glycosyl hydrolase 2 family.</text>
</comment>
<feature type="domain" description="Glycoside hydrolase family 2 catalytic" evidence="5">
    <location>
        <begin position="276"/>
        <end position="490"/>
    </location>
</feature>
<evidence type="ECO:0000313" key="8">
    <source>
        <dbReference type="Proteomes" id="UP000472755"/>
    </source>
</evidence>
<reference evidence="7 8" key="1">
    <citation type="journal article" date="2019" name="Nat. Med.">
        <title>A library of human gut bacterial isolates paired with longitudinal multiomics data enables mechanistic microbiome research.</title>
        <authorList>
            <person name="Poyet M."/>
            <person name="Groussin M."/>
            <person name="Gibbons S.M."/>
            <person name="Avila-Pacheco J."/>
            <person name="Jiang X."/>
            <person name="Kearney S.M."/>
            <person name="Perrotta A.R."/>
            <person name="Berdy B."/>
            <person name="Zhao S."/>
            <person name="Lieberman T.D."/>
            <person name="Swanson P.K."/>
            <person name="Smith M."/>
            <person name="Roesemann S."/>
            <person name="Alexander J.E."/>
            <person name="Rich S.A."/>
            <person name="Livny J."/>
            <person name="Vlamakis H."/>
            <person name="Clish C."/>
            <person name="Bullock K."/>
            <person name="Deik A."/>
            <person name="Scott J."/>
            <person name="Pierce K.A."/>
            <person name="Xavier R.J."/>
            <person name="Alm E.J."/>
        </authorList>
    </citation>
    <scope>NUCLEOTIDE SEQUENCE [LARGE SCALE GENOMIC DNA]</scope>
    <source>
        <strain evidence="7 8">BIOML-A4</strain>
    </source>
</reference>
<dbReference type="Gene3D" id="2.60.40.10">
    <property type="entry name" value="Immunoglobulins"/>
    <property type="match status" value="1"/>
</dbReference>
<evidence type="ECO:0000256" key="2">
    <source>
        <dbReference type="ARBA" id="ARBA00022801"/>
    </source>
</evidence>
<proteinExistence type="inferred from homology"/>
<keyword evidence="3" id="KW-0326">Glycosidase</keyword>
<dbReference type="InterPro" id="IPR013783">
    <property type="entry name" value="Ig-like_fold"/>
</dbReference>
<accession>A0A6L6LTX7</accession>
<feature type="domain" description="Glycoside hydrolase family 2 immunoglobulin-like beta-sandwich" evidence="4">
    <location>
        <begin position="170"/>
        <end position="273"/>
    </location>
</feature>
<dbReference type="AlphaFoldDB" id="A0A6L6LTX7"/>
<dbReference type="EMBL" id="WMZU01000023">
    <property type="protein sequence ID" value="MTS28200.1"/>
    <property type="molecule type" value="Genomic_DNA"/>
</dbReference>
<dbReference type="InterPro" id="IPR017853">
    <property type="entry name" value="GH"/>
</dbReference>
<evidence type="ECO:0000313" key="7">
    <source>
        <dbReference type="EMBL" id="MTS28200.1"/>
    </source>
</evidence>
<dbReference type="Proteomes" id="UP000472755">
    <property type="component" value="Unassembled WGS sequence"/>
</dbReference>
<organism evidence="7 8">
    <name type="scientific">Ruthenibacterium lactatiformans</name>
    <dbReference type="NCBI Taxonomy" id="1550024"/>
    <lineage>
        <taxon>Bacteria</taxon>
        <taxon>Bacillati</taxon>
        <taxon>Bacillota</taxon>
        <taxon>Clostridia</taxon>
        <taxon>Eubacteriales</taxon>
        <taxon>Oscillospiraceae</taxon>
        <taxon>Ruthenibacterium</taxon>
    </lineage>
</organism>
<name>A0A6L6LTX7_9FIRM</name>
<evidence type="ECO:0000259" key="6">
    <source>
        <dbReference type="Pfam" id="PF22666"/>
    </source>
</evidence>
<feature type="domain" description="Beta-mannosidase-like galactose-binding" evidence="6">
    <location>
        <begin position="59"/>
        <end position="131"/>
    </location>
</feature>
<dbReference type="SUPFAM" id="SSF49303">
    <property type="entry name" value="beta-Galactosidase/glucuronidase domain"/>
    <property type="match status" value="1"/>
</dbReference>
<dbReference type="Pfam" id="PF02836">
    <property type="entry name" value="Glyco_hydro_2_C"/>
    <property type="match status" value="1"/>
</dbReference>
<dbReference type="Pfam" id="PF00703">
    <property type="entry name" value="Glyco_hydro_2"/>
    <property type="match status" value="1"/>
</dbReference>
<dbReference type="InterPro" id="IPR006103">
    <property type="entry name" value="Glyco_hydro_2_cat"/>
</dbReference>
<dbReference type="InterPro" id="IPR036156">
    <property type="entry name" value="Beta-gal/glucu_dom_sf"/>
</dbReference>
<dbReference type="PANTHER" id="PTHR42732:SF4">
    <property type="entry name" value="BETA-MANNOSIDASE"/>
    <property type="match status" value="1"/>
</dbReference>
<dbReference type="InterPro" id="IPR006102">
    <property type="entry name" value="Ig-like_GH2"/>
</dbReference>